<dbReference type="SUPFAM" id="SSF103481">
    <property type="entry name" value="Multidrug resistance efflux transporter EmrE"/>
    <property type="match status" value="2"/>
</dbReference>
<evidence type="ECO:0000259" key="7">
    <source>
        <dbReference type="Pfam" id="PF00892"/>
    </source>
</evidence>
<proteinExistence type="predicted"/>
<feature type="transmembrane region" description="Helical" evidence="6">
    <location>
        <begin position="48"/>
        <end position="70"/>
    </location>
</feature>
<dbReference type="EMBL" id="REGR01000006">
    <property type="protein sequence ID" value="RXZ43795.1"/>
    <property type="molecule type" value="Genomic_DNA"/>
</dbReference>
<gene>
    <name evidence="8" type="ORF">EBB06_07920</name>
</gene>
<keyword evidence="3 6" id="KW-0812">Transmembrane</keyword>
<dbReference type="Proteomes" id="UP000290682">
    <property type="component" value="Unassembled WGS sequence"/>
</dbReference>
<comment type="subcellular location">
    <subcellularLocation>
        <location evidence="1">Cell membrane</location>
        <topology evidence="1">Multi-pass membrane protein</topology>
    </subcellularLocation>
</comment>
<reference evidence="8 9" key="1">
    <citation type="submission" date="2018-10" db="EMBL/GenBank/DDBJ databases">
        <title>Draft genome of Fastidiocella sp. strain 375T, a bacterium isolated from a karstic cave dripping water.</title>
        <authorList>
            <person name="Coelho C."/>
            <person name="Verissimo A."/>
            <person name="Tiago I."/>
        </authorList>
    </citation>
    <scope>NUCLEOTIDE SEQUENCE [LARGE SCALE GENOMIC DNA]</scope>
    <source>
        <strain evidence="8 9">CAVE-375</strain>
    </source>
</reference>
<evidence type="ECO:0000256" key="2">
    <source>
        <dbReference type="ARBA" id="ARBA00022475"/>
    </source>
</evidence>
<dbReference type="PANTHER" id="PTHR42920:SF5">
    <property type="entry name" value="EAMA DOMAIN-CONTAINING PROTEIN"/>
    <property type="match status" value="1"/>
</dbReference>
<dbReference type="InterPro" id="IPR037185">
    <property type="entry name" value="EmrE-like"/>
</dbReference>
<feature type="transmembrane region" description="Helical" evidence="6">
    <location>
        <begin position="133"/>
        <end position="151"/>
    </location>
</feature>
<evidence type="ECO:0000313" key="9">
    <source>
        <dbReference type="Proteomes" id="UP000290682"/>
    </source>
</evidence>
<dbReference type="InterPro" id="IPR051258">
    <property type="entry name" value="Diverse_Substrate_Transporter"/>
</dbReference>
<protein>
    <submittedName>
        <fullName evidence="8">DMT family transporter</fullName>
    </submittedName>
</protein>
<keyword evidence="5 6" id="KW-0472">Membrane</keyword>
<sequence length="301" mass="31492">MTTSNPSLTLPPSAGRSLLPDASLVGITLLWGGTFLAVQTALQWAGPFGFVAMRFGMAGLIALLVSFRVLKGLTHAELKAGVVIGGVLFFSYSLQTVGLGHIESSKSAFLTALYVPLVPIIQWCLFRRRPRRAAWLGVAIAFAGLVLLADPRGLDFSFGIGEWLTLAGAAAIALEICLVGRYAAQCDPRRVTVVQLFVVSLLAFIGMGATGEALPTAHPGLVACVIGLGLATALIQIVMNWAQKTVPATRATIIYAMEPVWAGLVGWLAGEHLTVLAVSGAALIVFSVLVSQLGTRQGGAT</sequence>
<feature type="domain" description="EamA" evidence="7">
    <location>
        <begin position="160"/>
        <end position="290"/>
    </location>
</feature>
<accession>A0ABY0FCF5</accession>
<feature type="domain" description="EamA" evidence="7">
    <location>
        <begin position="24"/>
        <end position="148"/>
    </location>
</feature>
<dbReference type="InterPro" id="IPR000620">
    <property type="entry name" value="EamA_dom"/>
</dbReference>
<comment type="caution">
    <text evidence="8">The sequence shown here is derived from an EMBL/GenBank/DDBJ whole genome shotgun (WGS) entry which is preliminary data.</text>
</comment>
<feature type="transmembrane region" description="Helical" evidence="6">
    <location>
        <begin position="21"/>
        <end position="42"/>
    </location>
</feature>
<feature type="transmembrane region" description="Helical" evidence="6">
    <location>
        <begin position="163"/>
        <end position="184"/>
    </location>
</feature>
<dbReference type="PANTHER" id="PTHR42920">
    <property type="entry name" value="OS03G0707200 PROTEIN-RELATED"/>
    <property type="match status" value="1"/>
</dbReference>
<evidence type="ECO:0000256" key="4">
    <source>
        <dbReference type="ARBA" id="ARBA00022989"/>
    </source>
</evidence>
<keyword evidence="4 6" id="KW-1133">Transmembrane helix</keyword>
<name>A0ABY0FCF5_9NEIS</name>
<dbReference type="Pfam" id="PF00892">
    <property type="entry name" value="EamA"/>
    <property type="match status" value="2"/>
</dbReference>
<feature type="transmembrane region" description="Helical" evidence="6">
    <location>
        <begin position="82"/>
        <end position="102"/>
    </location>
</feature>
<keyword evidence="2" id="KW-1003">Cell membrane</keyword>
<feature type="transmembrane region" description="Helical" evidence="6">
    <location>
        <begin position="191"/>
        <end position="211"/>
    </location>
</feature>
<evidence type="ECO:0000256" key="1">
    <source>
        <dbReference type="ARBA" id="ARBA00004651"/>
    </source>
</evidence>
<organism evidence="8 9">
    <name type="scientific">Crenobacter cavernae</name>
    <dbReference type="NCBI Taxonomy" id="2290923"/>
    <lineage>
        <taxon>Bacteria</taxon>
        <taxon>Pseudomonadati</taxon>
        <taxon>Pseudomonadota</taxon>
        <taxon>Betaproteobacteria</taxon>
        <taxon>Neisseriales</taxon>
        <taxon>Neisseriaceae</taxon>
        <taxon>Crenobacter</taxon>
    </lineage>
</organism>
<evidence type="ECO:0000313" key="8">
    <source>
        <dbReference type="EMBL" id="RXZ43795.1"/>
    </source>
</evidence>
<feature type="transmembrane region" description="Helical" evidence="6">
    <location>
        <begin position="108"/>
        <end position="126"/>
    </location>
</feature>
<feature type="transmembrane region" description="Helical" evidence="6">
    <location>
        <begin position="217"/>
        <end position="239"/>
    </location>
</feature>
<evidence type="ECO:0000256" key="5">
    <source>
        <dbReference type="ARBA" id="ARBA00023136"/>
    </source>
</evidence>
<evidence type="ECO:0000256" key="6">
    <source>
        <dbReference type="SAM" id="Phobius"/>
    </source>
</evidence>
<evidence type="ECO:0000256" key="3">
    <source>
        <dbReference type="ARBA" id="ARBA00022692"/>
    </source>
</evidence>
<keyword evidence="9" id="KW-1185">Reference proteome</keyword>
<dbReference type="RefSeq" id="WP_129212671.1">
    <property type="nucleotide sequence ID" value="NZ_REGR01000006.1"/>
</dbReference>